<dbReference type="PANTHER" id="PTHR47969">
    <property type="entry name" value="CHROMOSOME-ASSOCIATED KINESIN KIF4A-RELATED"/>
    <property type="match status" value="1"/>
</dbReference>
<dbReference type="SMART" id="SM00129">
    <property type="entry name" value="KISc"/>
    <property type="match status" value="1"/>
</dbReference>
<organism evidence="8 9">
    <name type="scientific">Tetradesmus obliquus</name>
    <name type="common">Green alga</name>
    <name type="synonym">Acutodesmus obliquus</name>
    <dbReference type="NCBI Taxonomy" id="3088"/>
    <lineage>
        <taxon>Eukaryota</taxon>
        <taxon>Viridiplantae</taxon>
        <taxon>Chlorophyta</taxon>
        <taxon>core chlorophytes</taxon>
        <taxon>Chlorophyceae</taxon>
        <taxon>CS clade</taxon>
        <taxon>Sphaeropleales</taxon>
        <taxon>Scenedesmaceae</taxon>
        <taxon>Tetradesmus</taxon>
    </lineage>
</organism>
<evidence type="ECO:0000256" key="4">
    <source>
        <dbReference type="PROSITE-ProRule" id="PRU00283"/>
    </source>
</evidence>
<keyword evidence="9" id="KW-1185">Reference proteome</keyword>
<dbReference type="AlphaFoldDB" id="A0A383WLH3"/>
<dbReference type="GO" id="GO:0007052">
    <property type="term" value="P:mitotic spindle organization"/>
    <property type="evidence" value="ECO:0007669"/>
    <property type="project" value="TreeGrafter"/>
</dbReference>
<feature type="region of interest" description="Disordered" evidence="6">
    <location>
        <begin position="365"/>
        <end position="394"/>
    </location>
</feature>
<evidence type="ECO:0000259" key="7">
    <source>
        <dbReference type="PROSITE" id="PS50067"/>
    </source>
</evidence>
<evidence type="ECO:0000256" key="3">
    <source>
        <dbReference type="ARBA" id="ARBA00023175"/>
    </source>
</evidence>
<evidence type="ECO:0000256" key="2">
    <source>
        <dbReference type="ARBA" id="ARBA00022840"/>
    </source>
</evidence>
<name>A0A383WLH3_TETOB</name>
<gene>
    <name evidence="8" type="ORF">BQ4739_LOCUS18349</name>
</gene>
<dbReference type="GO" id="GO:0003777">
    <property type="term" value="F:microtubule motor activity"/>
    <property type="evidence" value="ECO:0007669"/>
    <property type="project" value="InterPro"/>
</dbReference>
<dbReference type="GO" id="GO:0005874">
    <property type="term" value="C:microtubule"/>
    <property type="evidence" value="ECO:0007669"/>
    <property type="project" value="UniProtKB-KW"/>
</dbReference>
<dbReference type="PANTHER" id="PTHR47969:SF29">
    <property type="entry name" value="KINESIN-LIKE PROTEIN"/>
    <property type="match status" value="1"/>
</dbReference>
<evidence type="ECO:0000313" key="8">
    <source>
        <dbReference type="EMBL" id="SZX78019.1"/>
    </source>
</evidence>
<dbReference type="InterPro" id="IPR001752">
    <property type="entry name" value="Kinesin_motor_dom"/>
</dbReference>
<dbReference type="InterPro" id="IPR036961">
    <property type="entry name" value="Kinesin_motor_dom_sf"/>
</dbReference>
<sequence>MDQATVVCVRLRPSSSKETGVRCIRPEGEQDVTFTNPDRSLSSYGYDKVYGEDSTQADVFKDCQRIVSSVLNGYNGTILAYGQTGSGKTHTLIGSISSPELQGIVPRAVQALGEGIAADTSGAEYEVRLSVVETYCERIRDLLDPSRDNLQVMQSPTGAIFVDGALEAQVGSEEQLVQVMHTGLAARTVAATCMNEASSRSHCIVTVTVEKCCPDGSVLVGKLKMVDLAGSERQDKTQAAGQTLVEGSQINKSLSALANVIYALTDTGGCDGAEGGSSSHPAKHVPYRDSKLTRILQDSLGGTSRTMLIICCSPCAENGPETLSSLRFGTRARGIKNKVTVNTRLSPELLQQQLAKANARIKELEKQLAERSTKASPSSATNSSAGGESDATCSANHASQDLADDKLQCSRGSMLQAGCGGSKGGLLAKQVAWWQHALVTGLSVVATMGYMGWEASWNCSSGCGMVLAA</sequence>
<dbReference type="SUPFAM" id="SSF52540">
    <property type="entry name" value="P-loop containing nucleoside triphosphate hydrolases"/>
    <property type="match status" value="1"/>
</dbReference>
<dbReference type="Gene3D" id="3.40.850.10">
    <property type="entry name" value="Kinesin motor domain"/>
    <property type="match status" value="1"/>
</dbReference>
<keyword evidence="3 4" id="KW-0505">Motor protein</keyword>
<dbReference type="InterPro" id="IPR019821">
    <property type="entry name" value="Kinesin_motor_CS"/>
</dbReference>
<dbReference type="PROSITE" id="PS50067">
    <property type="entry name" value="KINESIN_MOTOR_2"/>
    <property type="match status" value="1"/>
</dbReference>
<keyword evidence="1 4" id="KW-0547">Nucleotide-binding</keyword>
<dbReference type="GO" id="GO:0005524">
    <property type="term" value="F:ATP binding"/>
    <property type="evidence" value="ECO:0007669"/>
    <property type="project" value="UniProtKB-UniRule"/>
</dbReference>
<feature type="domain" description="Kinesin motor" evidence="7">
    <location>
        <begin position="4"/>
        <end position="335"/>
    </location>
</feature>
<feature type="compositionally biased region" description="Polar residues" evidence="6">
    <location>
        <begin position="374"/>
        <end position="394"/>
    </location>
</feature>
<dbReference type="EMBL" id="FNXT01001300">
    <property type="protein sequence ID" value="SZX78019.1"/>
    <property type="molecule type" value="Genomic_DNA"/>
</dbReference>
<keyword evidence="5" id="KW-0493">Microtubule</keyword>
<dbReference type="STRING" id="3088.A0A383WLH3"/>
<dbReference type="PROSITE" id="PS00411">
    <property type="entry name" value="KINESIN_MOTOR_1"/>
    <property type="match status" value="1"/>
</dbReference>
<dbReference type="PRINTS" id="PR00380">
    <property type="entry name" value="KINESINHEAVY"/>
</dbReference>
<reference evidence="8 9" key="1">
    <citation type="submission" date="2016-10" db="EMBL/GenBank/DDBJ databases">
        <authorList>
            <person name="Cai Z."/>
        </authorList>
    </citation>
    <scope>NUCLEOTIDE SEQUENCE [LARGE SCALE GENOMIC DNA]</scope>
</reference>
<accession>A0A383WLH3</accession>
<proteinExistence type="inferred from homology"/>
<dbReference type="GO" id="GO:0005875">
    <property type="term" value="C:microtubule associated complex"/>
    <property type="evidence" value="ECO:0007669"/>
    <property type="project" value="TreeGrafter"/>
</dbReference>
<evidence type="ECO:0000256" key="1">
    <source>
        <dbReference type="ARBA" id="ARBA00022741"/>
    </source>
</evidence>
<dbReference type="GO" id="GO:0008017">
    <property type="term" value="F:microtubule binding"/>
    <property type="evidence" value="ECO:0007669"/>
    <property type="project" value="InterPro"/>
</dbReference>
<evidence type="ECO:0000313" key="9">
    <source>
        <dbReference type="Proteomes" id="UP000256970"/>
    </source>
</evidence>
<feature type="binding site" evidence="4">
    <location>
        <begin position="82"/>
        <end position="89"/>
    </location>
    <ligand>
        <name>ATP</name>
        <dbReference type="ChEBI" id="CHEBI:30616"/>
    </ligand>
</feature>
<evidence type="ECO:0000256" key="5">
    <source>
        <dbReference type="RuleBase" id="RU000394"/>
    </source>
</evidence>
<dbReference type="InterPro" id="IPR027640">
    <property type="entry name" value="Kinesin-like_fam"/>
</dbReference>
<dbReference type="GO" id="GO:0007018">
    <property type="term" value="P:microtubule-based movement"/>
    <property type="evidence" value="ECO:0007669"/>
    <property type="project" value="InterPro"/>
</dbReference>
<keyword evidence="2 4" id="KW-0067">ATP-binding</keyword>
<protein>
    <recommendedName>
        <fullName evidence="5">Kinesin-like protein</fullName>
    </recommendedName>
</protein>
<dbReference type="GO" id="GO:0051231">
    <property type="term" value="P:spindle elongation"/>
    <property type="evidence" value="ECO:0007669"/>
    <property type="project" value="TreeGrafter"/>
</dbReference>
<dbReference type="InterPro" id="IPR027417">
    <property type="entry name" value="P-loop_NTPase"/>
</dbReference>
<comment type="similarity">
    <text evidence="4 5">Belongs to the TRAFAC class myosin-kinesin ATPase superfamily. Kinesin family.</text>
</comment>
<dbReference type="Proteomes" id="UP000256970">
    <property type="component" value="Unassembled WGS sequence"/>
</dbReference>
<evidence type="ECO:0000256" key="6">
    <source>
        <dbReference type="SAM" id="MobiDB-lite"/>
    </source>
</evidence>
<dbReference type="Pfam" id="PF00225">
    <property type="entry name" value="Kinesin"/>
    <property type="match status" value="1"/>
</dbReference>